<comment type="caution">
    <text evidence="2">The sequence shown here is derived from an EMBL/GenBank/DDBJ whole genome shotgun (WGS) entry which is preliminary data.</text>
</comment>
<evidence type="ECO:0000313" key="3">
    <source>
        <dbReference type="Proteomes" id="UP000075398"/>
    </source>
</evidence>
<dbReference type="Proteomes" id="UP000075398">
    <property type="component" value="Unassembled WGS sequence"/>
</dbReference>
<dbReference type="AlphaFoldDB" id="A0A150J8Z7"/>
<accession>A0A150IS16</accession>
<dbReference type="Proteomes" id="UP000091929">
    <property type="component" value="Unassembled WGS sequence"/>
</dbReference>
<evidence type="ECO:0000313" key="2">
    <source>
        <dbReference type="EMBL" id="KYC53568.1"/>
    </source>
</evidence>
<evidence type="ECO:0000313" key="1">
    <source>
        <dbReference type="EMBL" id="KYC47831.1"/>
    </source>
</evidence>
<reference evidence="3 4" key="1">
    <citation type="journal article" date="2016" name="ISME J.">
        <title>Chasing the elusive Euryarchaeota class WSA2: genomes reveal a uniquely fastidious methyl-reducing methanogen.</title>
        <authorList>
            <person name="Nobu M.K."/>
            <person name="Narihiro T."/>
            <person name="Kuroda K."/>
            <person name="Mei R."/>
            <person name="Liu W.T."/>
        </authorList>
    </citation>
    <scope>NUCLEOTIDE SEQUENCE [LARGE SCALE GENOMIC DNA]</scope>
    <source>
        <strain evidence="1">B15fssc0709_Meth_Bin003</strain>
        <strain evidence="2">U1lsi0528_Bin055</strain>
    </source>
</reference>
<evidence type="ECO:0000313" key="4">
    <source>
        <dbReference type="Proteomes" id="UP000091929"/>
    </source>
</evidence>
<accession>A0A150J8Z7</accession>
<name>A0A150J8Z7_9EURY</name>
<proteinExistence type="predicted"/>
<sequence length="135" mass="15416">MFDLIKKAIEKHTKTYLGSYFIIYPGTKLPTEGKTSFIRLTVASQNYNEIKRSNLTTDADVVVDFGVFDKSGNSNGVFDIARDIYNGFTLNPIYVYDERDEVITTLRVRSISEQFIGFEGEYNQVNVTINLFCLN</sequence>
<dbReference type="EMBL" id="LNGC01000004">
    <property type="protein sequence ID" value="KYC53568.1"/>
    <property type="molecule type" value="Genomic_DNA"/>
</dbReference>
<organism evidence="2 3">
    <name type="scientific">Candidatus Methanofastidiosum methylothiophilum</name>
    <dbReference type="NCBI Taxonomy" id="1705564"/>
    <lineage>
        <taxon>Archaea</taxon>
        <taxon>Methanobacteriati</taxon>
        <taxon>Methanobacteriota</taxon>
        <taxon>Stenosarchaea group</taxon>
        <taxon>Candidatus Methanofastidiosia</taxon>
        <taxon>Candidatus Methanofastidiosales</taxon>
        <taxon>Candidatus Methanofastidiosaceae</taxon>
        <taxon>Candidatus Methanofastidiosum</taxon>
    </lineage>
</organism>
<dbReference type="EMBL" id="LNGF01000015">
    <property type="protein sequence ID" value="KYC47831.1"/>
    <property type="molecule type" value="Genomic_DNA"/>
</dbReference>
<protein>
    <submittedName>
        <fullName evidence="2">Uncharacterized protein</fullName>
    </submittedName>
</protein>
<gene>
    <name evidence="2" type="ORF">AMQ22_00239</name>
    <name evidence="1" type="ORF">APG11_00806</name>
</gene>